<evidence type="ECO:0000256" key="1">
    <source>
        <dbReference type="SAM" id="MobiDB-lite"/>
    </source>
</evidence>
<evidence type="ECO:0000256" key="2">
    <source>
        <dbReference type="SAM" id="Phobius"/>
    </source>
</evidence>
<feature type="transmembrane region" description="Helical" evidence="2">
    <location>
        <begin position="21"/>
        <end position="48"/>
    </location>
</feature>
<organism evidence="3 4">
    <name type="scientific">Patella caerulea</name>
    <name type="common">Rayed Mediterranean limpet</name>
    <dbReference type="NCBI Taxonomy" id="87958"/>
    <lineage>
        <taxon>Eukaryota</taxon>
        <taxon>Metazoa</taxon>
        <taxon>Spiralia</taxon>
        <taxon>Lophotrochozoa</taxon>
        <taxon>Mollusca</taxon>
        <taxon>Gastropoda</taxon>
        <taxon>Patellogastropoda</taxon>
        <taxon>Patelloidea</taxon>
        <taxon>Patellidae</taxon>
        <taxon>Patella</taxon>
    </lineage>
</organism>
<accession>A0AAN8J8T0</accession>
<feature type="region of interest" description="Disordered" evidence="1">
    <location>
        <begin position="469"/>
        <end position="495"/>
    </location>
</feature>
<dbReference type="Proteomes" id="UP001347796">
    <property type="component" value="Unassembled WGS sequence"/>
</dbReference>
<comment type="caution">
    <text evidence="3">The sequence shown here is derived from an EMBL/GenBank/DDBJ whole genome shotgun (WGS) entry which is preliminary data.</text>
</comment>
<reference evidence="3 4" key="1">
    <citation type="submission" date="2024-01" db="EMBL/GenBank/DDBJ databases">
        <title>The genome of the rayed Mediterranean limpet Patella caerulea (Linnaeus, 1758).</title>
        <authorList>
            <person name="Anh-Thu Weber A."/>
            <person name="Halstead-Nussloch G."/>
        </authorList>
    </citation>
    <scope>NUCLEOTIDE SEQUENCE [LARGE SCALE GENOMIC DNA]</scope>
    <source>
        <strain evidence="3">AATW-2023a</strain>
        <tissue evidence="3">Whole specimen</tissue>
    </source>
</reference>
<feature type="compositionally biased region" description="Basic and acidic residues" evidence="1">
    <location>
        <begin position="372"/>
        <end position="406"/>
    </location>
</feature>
<keyword evidence="2" id="KW-0812">Transmembrane</keyword>
<feature type="transmembrane region" description="Helical" evidence="2">
    <location>
        <begin position="167"/>
        <end position="191"/>
    </location>
</feature>
<name>A0AAN8J8T0_PATCE</name>
<sequence>MKGKLKKILSRPWDKFPYFGLGLLGGMQIFLACILVILGILDLVLFFYRTDEDTKPVIIYHYSSPLPSPLPSLSSVPISKTNLFLRHRTLTIAGAPIWCGLWFLVTGSVGACIGNGRKRVSSLYFIKIVYLVMNIISGFIFAPVACVISLAVAYLRRDIDNDTHTLIWLLPVASGVLGLFHLMVAVLAAIICCCCSSTNPSQVDVLVNKKDLEGVTSFPSSSSFDQLDQAGSLTIVDYEGVTRKNTETADDSTQTDFKTPISETKGIQTNLLVKSADKQIQTVAVVQENESASTAHEALRSERKPSTVIIKEYKTTQDESQQTDLSEENRPTKQQLDNLVQLIQPFFEKNGKQALDQSHRNEPQSVYPNEMFKPEPRRYSTHRAEKPIEDDPDQREFSGRLKREYKSNGNSPLFTHRVQQPPFKGEDNPNIGNHRRARSLDMLYDQDYEDAIQQSNLQPKFNHYIKQPSPEIHHKPRSINASHEQPRTGKDTGYGYDTLRKLVLPDWS</sequence>
<protein>
    <submittedName>
        <fullName evidence="3">Uncharacterized protein</fullName>
    </submittedName>
</protein>
<dbReference type="EMBL" id="JAZGQO010000011">
    <property type="protein sequence ID" value="KAK6172906.1"/>
    <property type="molecule type" value="Genomic_DNA"/>
</dbReference>
<feature type="region of interest" description="Disordered" evidence="1">
    <location>
        <begin position="314"/>
        <end position="333"/>
    </location>
</feature>
<feature type="region of interest" description="Disordered" evidence="1">
    <location>
        <begin position="352"/>
        <end position="432"/>
    </location>
</feature>
<keyword evidence="2" id="KW-0472">Membrane</keyword>
<dbReference type="PANTHER" id="PTHR23320">
    <property type="entry name" value="MEMBRANE-SPANNING 4-DOMAINS SUBFAMILY A MS4A -RELATED"/>
    <property type="match status" value="1"/>
</dbReference>
<proteinExistence type="predicted"/>
<dbReference type="InterPro" id="IPR030417">
    <property type="entry name" value="MS4A"/>
</dbReference>
<dbReference type="PANTHER" id="PTHR23320:SF171">
    <property type="entry name" value="AGAP000247-PA"/>
    <property type="match status" value="1"/>
</dbReference>
<keyword evidence="4" id="KW-1185">Reference proteome</keyword>
<dbReference type="PROSITE" id="PS51257">
    <property type="entry name" value="PROKAR_LIPOPROTEIN"/>
    <property type="match status" value="1"/>
</dbReference>
<feature type="transmembrane region" description="Helical" evidence="2">
    <location>
        <begin position="97"/>
        <end position="116"/>
    </location>
</feature>
<evidence type="ECO:0000313" key="3">
    <source>
        <dbReference type="EMBL" id="KAK6172906.1"/>
    </source>
</evidence>
<evidence type="ECO:0000313" key="4">
    <source>
        <dbReference type="Proteomes" id="UP001347796"/>
    </source>
</evidence>
<gene>
    <name evidence="3" type="ORF">SNE40_016473</name>
</gene>
<keyword evidence="2" id="KW-1133">Transmembrane helix</keyword>
<dbReference type="AlphaFoldDB" id="A0AAN8J8T0"/>
<feature type="transmembrane region" description="Helical" evidence="2">
    <location>
        <begin position="128"/>
        <end position="155"/>
    </location>
</feature>